<dbReference type="InterPro" id="IPR038063">
    <property type="entry name" value="Transpep_catalytic_dom"/>
</dbReference>
<dbReference type="RefSeq" id="WP_089322823.1">
    <property type="nucleotide sequence ID" value="NZ_FZOB01000004.1"/>
</dbReference>
<dbReference type="Gene3D" id="2.40.440.10">
    <property type="entry name" value="L,D-transpeptidase catalytic domain-like"/>
    <property type="match status" value="1"/>
</dbReference>
<proteinExistence type="inferred from homology"/>
<dbReference type="SUPFAM" id="SSF54427">
    <property type="entry name" value="NTF2-like"/>
    <property type="match status" value="1"/>
</dbReference>
<sequence length="351" mass="40914">MRRKFLVILVVLLSTFNVSATTLTDVIKAIKQGEIDKAYYMEKNLSQEDKKVVEILLLLYQDKLSDARVLAGQQILDNVVYLPEKFSAVVVDKVKEKLYVVVEKNGIPVVLKTFNCITGKRFGDKLKEGDQRTPEGIYIPLYWKSNLPPFYGIGAYVLNYPNLIDRKILKRNGHGIWIHGMEGDYRPSHSTNGCIVLKNSDLRELKRFIVPGQTPVVIVDRLSKASIDSFIKERNSLVDFVYKWKTAWENSPKDIDSYFSFYSKNFVSQKYSNINSWKEYKKRITEKKKWIKIKISKLSIAKDGRLLKFGRLYLITFDMDYRSNNYNWKGRKLLYITKEGKEWKILGEESL</sequence>
<feature type="signal peptide" evidence="8">
    <location>
        <begin position="1"/>
        <end position="20"/>
    </location>
</feature>
<evidence type="ECO:0000256" key="5">
    <source>
        <dbReference type="ARBA" id="ARBA00022984"/>
    </source>
</evidence>
<dbReference type="Pfam" id="PF03734">
    <property type="entry name" value="YkuD"/>
    <property type="match status" value="1"/>
</dbReference>
<organism evidence="10 11">
    <name type="scientific">Desulfurobacterium atlanticum</name>
    <dbReference type="NCBI Taxonomy" id="240169"/>
    <lineage>
        <taxon>Bacteria</taxon>
        <taxon>Pseudomonadati</taxon>
        <taxon>Aquificota</taxon>
        <taxon>Aquificia</taxon>
        <taxon>Desulfurobacteriales</taxon>
        <taxon>Desulfurobacteriaceae</taxon>
        <taxon>Desulfurobacterium</taxon>
    </lineage>
</organism>
<feature type="chain" id="PRO_5012466865" evidence="8">
    <location>
        <begin position="21"/>
        <end position="351"/>
    </location>
</feature>
<dbReference type="GO" id="GO:0071555">
    <property type="term" value="P:cell wall organization"/>
    <property type="evidence" value="ECO:0007669"/>
    <property type="project" value="UniProtKB-UniRule"/>
</dbReference>
<dbReference type="EMBL" id="FZOB01000004">
    <property type="protein sequence ID" value="SNR72792.1"/>
    <property type="molecule type" value="Genomic_DNA"/>
</dbReference>
<evidence type="ECO:0000259" key="9">
    <source>
        <dbReference type="PROSITE" id="PS52029"/>
    </source>
</evidence>
<evidence type="ECO:0000256" key="3">
    <source>
        <dbReference type="ARBA" id="ARBA00022679"/>
    </source>
</evidence>
<dbReference type="InterPro" id="IPR056203">
    <property type="entry name" value="Cds6_C"/>
</dbReference>
<dbReference type="AlphaFoldDB" id="A0A238YP63"/>
<dbReference type="Proteomes" id="UP000198405">
    <property type="component" value="Unassembled WGS sequence"/>
</dbReference>
<dbReference type="OrthoDB" id="9809748at2"/>
<dbReference type="UniPathway" id="UPA00219"/>
<keyword evidence="5 7" id="KW-0573">Peptidoglycan synthesis</keyword>
<dbReference type="InterPro" id="IPR005490">
    <property type="entry name" value="LD_TPept_cat_dom"/>
</dbReference>
<feature type="active site" description="Nucleophile" evidence="7">
    <location>
        <position position="194"/>
    </location>
</feature>
<dbReference type="PANTHER" id="PTHR36699:SF1">
    <property type="entry name" value="L,D-TRANSPEPTIDASE YAFK-RELATED"/>
    <property type="match status" value="1"/>
</dbReference>
<dbReference type="PROSITE" id="PS52029">
    <property type="entry name" value="LD_TPASE"/>
    <property type="match status" value="1"/>
</dbReference>
<feature type="domain" description="L,D-TPase catalytic" evidence="9">
    <location>
        <begin position="87"/>
        <end position="219"/>
    </location>
</feature>
<reference evidence="11" key="1">
    <citation type="submission" date="2017-06" db="EMBL/GenBank/DDBJ databases">
        <authorList>
            <person name="Varghese N."/>
            <person name="Submissions S."/>
        </authorList>
    </citation>
    <scope>NUCLEOTIDE SEQUENCE [LARGE SCALE GENOMIC DNA]</scope>
    <source>
        <strain evidence="11">DSM 15668</strain>
    </source>
</reference>
<gene>
    <name evidence="10" type="ORF">SAMN06265340_10470</name>
</gene>
<comment type="pathway">
    <text evidence="1 7">Cell wall biogenesis; peptidoglycan biosynthesis.</text>
</comment>
<evidence type="ECO:0000256" key="1">
    <source>
        <dbReference type="ARBA" id="ARBA00004752"/>
    </source>
</evidence>
<keyword evidence="8" id="KW-0732">Signal</keyword>
<dbReference type="SUPFAM" id="SSF141523">
    <property type="entry name" value="L,D-transpeptidase catalytic domain-like"/>
    <property type="match status" value="1"/>
</dbReference>
<keyword evidence="4 7" id="KW-0133">Cell shape</keyword>
<evidence type="ECO:0000256" key="7">
    <source>
        <dbReference type="PROSITE-ProRule" id="PRU01373"/>
    </source>
</evidence>
<evidence type="ECO:0000256" key="2">
    <source>
        <dbReference type="ARBA" id="ARBA00005992"/>
    </source>
</evidence>
<evidence type="ECO:0000256" key="4">
    <source>
        <dbReference type="ARBA" id="ARBA00022960"/>
    </source>
</evidence>
<protein>
    <submittedName>
        <fullName evidence="10">Murein L,D-transpeptidase YafK</fullName>
    </submittedName>
</protein>
<accession>A0A238YP63</accession>
<dbReference type="PANTHER" id="PTHR36699">
    <property type="entry name" value="LD-TRANSPEPTIDASE"/>
    <property type="match status" value="1"/>
</dbReference>
<dbReference type="GO" id="GO:0004180">
    <property type="term" value="F:carboxypeptidase activity"/>
    <property type="evidence" value="ECO:0007669"/>
    <property type="project" value="UniProtKB-ARBA"/>
</dbReference>
<dbReference type="CDD" id="cd16913">
    <property type="entry name" value="YkuD_like"/>
    <property type="match status" value="1"/>
</dbReference>
<comment type="similarity">
    <text evidence="2">Belongs to the YkuD family.</text>
</comment>
<dbReference type="Pfam" id="PF24125">
    <property type="entry name" value="Cds6_C"/>
    <property type="match status" value="1"/>
</dbReference>
<evidence type="ECO:0000313" key="11">
    <source>
        <dbReference type="Proteomes" id="UP000198405"/>
    </source>
</evidence>
<dbReference type="GO" id="GO:0008360">
    <property type="term" value="P:regulation of cell shape"/>
    <property type="evidence" value="ECO:0007669"/>
    <property type="project" value="UniProtKB-UniRule"/>
</dbReference>
<name>A0A238YP63_9BACT</name>
<dbReference type="GO" id="GO:0009252">
    <property type="term" value="P:peptidoglycan biosynthetic process"/>
    <property type="evidence" value="ECO:0007669"/>
    <property type="project" value="UniProtKB-UniPathway"/>
</dbReference>
<evidence type="ECO:0000256" key="8">
    <source>
        <dbReference type="SAM" id="SignalP"/>
    </source>
</evidence>
<keyword evidence="11" id="KW-1185">Reference proteome</keyword>
<keyword evidence="6 7" id="KW-0961">Cell wall biogenesis/degradation</keyword>
<feature type="active site" description="Proton donor/acceptor" evidence="7">
    <location>
        <position position="179"/>
    </location>
</feature>
<evidence type="ECO:0000256" key="6">
    <source>
        <dbReference type="ARBA" id="ARBA00023316"/>
    </source>
</evidence>
<dbReference type="GO" id="GO:0016740">
    <property type="term" value="F:transferase activity"/>
    <property type="evidence" value="ECO:0007669"/>
    <property type="project" value="UniProtKB-KW"/>
</dbReference>
<keyword evidence="3" id="KW-0808">Transferase</keyword>
<evidence type="ECO:0000313" key="10">
    <source>
        <dbReference type="EMBL" id="SNR72792.1"/>
    </source>
</evidence>
<dbReference type="InterPro" id="IPR032710">
    <property type="entry name" value="NTF2-like_dom_sf"/>
</dbReference>